<dbReference type="AlphaFoldDB" id="A0A0K9NXV3"/>
<sequence length="41" mass="5152">MREILTKQKRTISYLAILRFPNYPCLTRVLDHRQRFNIFWI</sequence>
<dbReference type="Proteomes" id="UP000036987">
    <property type="component" value="Unassembled WGS sequence"/>
</dbReference>
<proteinExistence type="predicted"/>
<reference evidence="2" key="1">
    <citation type="journal article" date="2016" name="Nature">
        <title>The genome of the seagrass Zostera marina reveals angiosperm adaptation to the sea.</title>
        <authorList>
            <person name="Olsen J.L."/>
            <person name="Rouze P."/>
            <person name="Verhelst B."/>
            <person name="Lin Y.-C."/>
            <person name="Bayer T."/>
            <person name="Collen J."/>
            <person name="Dattolo E."/>
            <person name="De Paoli E."/>
            <person name="Dittami S."/>
            <person name="Maumus F."/>
            <person name="Michel G."/>
            <person name="Kersting A."/>
            <person name="Lauritano C."/>
            <person name="Lohaus R."/>
            <person name="Toepel M."/>
            <person name="Tonon T."/>
            <person name="Vanneste K."/>
            <person name="Amirebrahimi M."/>
            <person name="Brakel J."/>
            <person name="Bostroem C."/>
            <person name="Chovatia M."/>
            <person name="Grimwood J."/>
            <person name="Jenkins J.W."/>
            <person name="Jueterbock A."/>
            <person name="Mraz A."/>
            <person name="Stam W.T."/>
            <person name="Tice H."/>
            <person name="Bornberg-Bauer E."/>
            <person name="Green P.J."/>
            <person name="Pearson G.A."/>
            <person name="Procaccini G."/>
            <person name="Duarte C.M."/>
            <person name="Schmutz J."/>
            <person name="Reusch T.B.H."/>
            <person name="Van de Peer Y."/>
        </authorList>
    </citation>
    <scope>NUCLEOTIDE SEQUENCE [LARGE SCALE GENOMIC DNA]</scope>
    <source>
        <strain evidence="2">cv. Finnish</strain>
    </source>
</reference>
<name>A0A0K9NXV3_ZOSMR</name>
<evidence type="ECO:0000313" key="1">
    <source>
        <dbReference type="EMBL" id="KMZ61528.1"/>
    </source>
</evidence>
<keyword evidence="2" id="KW-1185">Reference proteome</keyword>
<gene>
    <name evidence="1" type="ORF">ZOSMA_51G00180</name>
</gene>
<organism evidence="1 2">
    <name type="scientific">Zostera marina</name>
    <name type="common">Eelgrass</name>
    <dbReference type="NCBI Taxonomy" id="29655"/>
    <lineage>
        <taxon>Eukaryota</taxon>
        <taxon>Viridiplantae</taxon>
        <taxon>Streptophyta</taxon>
        <taxon>Embryophyta</taxon>
        <taxon>Tracheophyta</taxon>
        <taxon>Spermatophyta</taxon>
        <taxon>Magnoliopsida</taxon>
        <taxon>Liliopsida</taxon>
        <taxon>Zosteraceae</taxon>
        <taxon>Zostera</taxon>
    </lineage>
</organism>
<comment type="caution">
    <text evidence="1">The sequence shown here is derived from an EMBL/GenBank/DDBJ whole genome shotgun (WGS) entry which is preliminary data.</text>
</comment>
<dbReference type="EMBL" id="LFYR01001470">
    <property type="protein sequence ID" value="KMZ61528.1"/>
    <property type="molecule type" value="Genomic_DNA"/>
</dbReference>
<accession>A0A0K9NXV3</accession>
<evidence type="ECO:0000313" key="2">
    <source>
        <dbReference type="Proteomes" id="UP000036987"/>
    </source>
</evidence>
<protein>
    <submittedName>
        <fullName evidence="1">Uncharacterized protein</fullName>
    </submittedName>
</protein>